<keyword evidence="10" id="KW-1185">Reference proteome</keyword>
<feature type="transmembrane region" description="Helical" evidence="7">
    <location>
        <begin position="312"/>
        <end position="334"/>
    </location>
</feature>
<evidence type="ECO:0000256" key="3">
    <source>
        <dbReference type="ARBA" id="ARBA00022448"/>
    </source>
</evidence>
<dbReference type="STRING" id="105984.A0A427XT59"/>
<feature type="transmembrane region" description="Helical" evidence="7">
    <location>
        <begin position="49"/>
        <end position="73"/>
    </location>
</feature>
<name>A0A427XT59_9TREE</name>
<dbReference type="PANTHER" id="PTHR48022">
    <property type="entry name" value="PLASTIDIC GLUCOSE TRANSPORTER 4"/>
    <property type="match status" value="1"/>
</dbReference>
<evidence type="ECO:0000313" key="9">
    <source>
        <dbReference type="EMBL" id="RSH81988.1"/>
    </source>
</evidence>
<reference evidence="9 10" key="1">
    <citation type="submission" date="2018-11" db="EMBL/GenBank/DDBJ databases">
        <title>Genome sequence of Apiotrichum porosum DSM 27194.</title>
        <authorList>
            <person name="Aliyu H."/>
            <person name="Gorte O."/>
            <person name="Ochsenreither K."/>
        </authorList>
    </citation>
    <scope>NUCLEOTIDE SEQUENCE [LARGE SCALE GENOMIC DNA]</scope>
    <source>
        <strain evidence="9 10">DSM 27194</strain>
    </source>
</reference>
<dbReference type="RefSeq" id="XP_028476443.1">
    <property type="nucleotide sequence ID" value="XM_028623510.1"/>
</dbReference>
<feature type="transmembrane region" description="Helical" evidence="7">
    <location>
        <begin position="128"/>
        <end position="148"/>
    </location>
</feature>
<comment type="similarity">
    <text evidence="2">Belongs to the major facilitator superfamily. Sugar transporter (TC 2.A.1.1) family.</text>
</comment>
<feature type="transmembrane region" description="Helical" evidence="7">
    <location>
        <begin position="354"/>
        <end position="374"/>
    </location>
</feature>
<evidence type="ECO:0000256" key="1">
    <source>
        <dbReference type="ARBA" id="ARBA00004141"/>
    </source>
</evidence>
<dbReference type="Pfam" id="PF00083">
    <property type="entry name" value="Sugar_tr"/>
    <property type="match status" value="1"/>
</dbReference>
<keyword evidence="5 7" id="KW-1133">Transmembrane helix</keyword>
<keyword evidence="4 7" id="KW-0812">Transmembrane</keyword>
<feature type="transmembrane region" description="Helical" evidence="7">
    <location>
        <begin position="198"/>
        <end position="220"/>
    </location>
</feature>
<feature type="transmembrane region" description="Helical" evidence="7">
    <location>
        <begin position="226"/>
        <end position="243"/>
    </location>
</feature>
<proteinExistence type="inferred from homology"/>
<dbReference type="SUPFAM" id="SSF103473">
    <property type="entry name" value="MFS general substrate transporter"/>
    <property type="match status" value="1"/>
</dbReference>
<protein>
    <recommendedName>
        <fullName evidence="8">Major facilitator superfamily (MFS) profile domain-containing protein</fullName>
    </recommendedName>
</protein>
<sequence length="544" mass="59884">MPASLVASPLIPAHMPSRKPCKTGTRFGRPGPNVRDTLSRFQDGGRVRLNFFLSIIFVGMILNGYDGTLISGLQAFQSWNDDLGLTDNPNSAALLGLLNAAGPLSGFVIGPIIQWIDDTFGRRWGIRFYGYTILTGTVISVVAGVNSAKGNSGYTLFVIGRFIIGFGQASFLMTSLVVVQEITHPRTRETVAGSWDSYYIIGMVLASWVNFGTSFMSGSWGWRLPYLLQVPMALYVLIAVQFMPETPRYLISKGEDEKALQFMATYHGNGDASDPLVVFEFQEMKDAIEAERIAKAEKWSTILRSPSNRHRLGLAALMSFLTNLSGSSIIFYYYSVVFDLVGITDTTTQTGIAAGMNVFQWIAQIAAIWTGKYVGRKKIILANWPMLLLVLVGLTVSGATFAHSGETDHKSAVATVALVWIYMGFYNFCNPILYSYPAEVQTFSMRSKGLLIWNSVTQIQAIYVTFVDSIALDAIGYKYYIVYMPLVILQIFLVKYFMVETKGFTLEEVALAFENASSTNLPMIRDAEAAGTVDTASVGGDSKE</sequence>
<dbReference type="Proteomes" id="UP000279236">
    <property type="component" value="Unassembled WGS sequence"/>
</dbReference>
<evidence type="ECO:0000256" key="2">
    <source>
        <dbReference type="ARBA" id="ARBA00010992"/>
    </source>
</evidence>
<feature type="transmembrane region" description="Helical" evidence="7">
    <location>
        <begin position="411"/>
        <end position="429"/>
    </location>
</feature>
<dbReference type="GeneID" id="39592733"/>
<organism evidence="9 10">
    <name type="scientific">Apiotrichum porosum</name>
    <dbReference type="NCBI Taxonomy" id="105984"/>
    <lineage>
        <taxon>Eukaryota</taxon>
        <taxon>Fungi</taxon>
        <taxon>Dikarya</taxon>
        <taxon>Basidiomycota</taxon>
        <taxon>Agaricomycotina</taxon>
        <taxon>Tremellomycetes</taxon>
        <taxon>Trichosporonales</taxon>
        <taxon>Trichosporonaceae</taxon>
        <taxon>Apiotrichum</taxon>
    </lineage>
</organism>
<keyword evidence="3" id="KW-0813">Transport</keyword>
<dbReference type="PROSITE" id="PS50850">
    <property type="entry name" value="MFS"/>
    <property type="match status" value="1"/>
</dbReference>
<dbReference type="GO" id="GO:0016020">
    <property type="term" value="C:membrane"/>
    <property type="evidence" value="ECO:0007669"/>
    <property type="project" value="UniProtKB-SubCell"/>
</dbReference>
<evidence type="ECO:0000256" key="5">
    <source>
        <dbReference type="ARBA" id="ARBA00022989"/>
    </source>
</evidence>
<feature type="transmembrane region" description="Helical" evidence="7">
    <location>
        <begin position="93"/>
        <end position="116"/>
    </location>
</feature>
<feature type="transmembrane region" description="Helical" evidence="7">
    <location>
        <begin position="477"/>
        <end position="498"/>
    </location>
</feature>
<dbReference type="PANTHER" id="PTHR48022:SF64">
    <property type="entry name" value="MAJOR FACILITATOR SUPERFAMILY (MFS) PROFILE DOMAIN-CONTAINING PROTEIN"/>
    <property type="match status" value="1"/>
</dbReference>
<comment type="caution">
    <text evidence="9">The sequence shown here is derived from an EMBL/GenBank/DDBJ whole genome shotgun (WGS) entry which is preliminary data.</text>
</comment>
<dbReference type="InterPro" id="IPR050360">
    <property type="entry name" value="MFS_Sugar_Transporters"/>
</dbReference>
<feature type="transmembrane region" description="Helical" evidence="7">
    <location>
        <begin position="450"/>
        <end position="471"/>
    </location>
</feature>
<dbReference type="InterPro" id="IPR036259">
    <property type="entry name" value="MFS_trans_sf"/>
</dbReference>
<dbReference type="OrthoDB" id="6133115at2759"/>
<dbReference type="InterPro" id="IPR020846">
    <property type="entry name" value="MFS_dom"/>
</dbReference>
<dbReference type="InterPro" id="IPR005828">
    <property type="entry name" value="MFS_sugar_transport-like"/>
</dbReference>
<evidence type="ECO:0000259" key="8">
    <source>
        <dbReference type="PROSITE" id="PS50850"/>
    </source>
</evidence>
<dbReference type="EMBL" id="RSCE01000006">
    <property type="protein sequence ID" value="RSH81988.1"/>
    <property type="molecule type" value="Genomic_DNA"/>
</dbReference>
<dbReference type="AlphaFoldDB" id="A0A427XT59"/>
<evidence type="ECO:0000256" key="6">
    <source>
        <dbReference type="ARBA" id="ARBA00023136"/>
    </source>
</evidence>
<dbReference type="FunFam" id="1.20.1250.20:FF:000134">
    <property type="entry name" value="MFS sugar transporter protein"/>
    <property type="match status" value="1"/>
</dbReference>
<dbReference type="Gene3D" id="1.20.1250.20">
    <property type="entry name" value="MFS general substrate transporter like domains"/>
    <property type="match status" value="1"/>
</dbReference>
<evidence type="ECO:0000313" key="10">
    <source>
        <dbReference type="Proteomes" id="UP000279236"/>
    </source>
</evidence>
<feature type="domain" description="Major facilitator superfamily (MFS) profile" evidence="8">
    <location>
        <begin position="52"/>
        <end position="502"/>
    </location>
</feature>
<gene>
    <name evidence="9" type="ORF">EHS24_008190</name>
</gene>
<evidence type="ECO:0000256" key="7">
    <source>
        <dbReference type="SAM" id="Phobius"/>
    </source>
</evidence>
<accession>A0A427XT59</accession>
<feature type="transmembrane region" description="Helical" evidence="7">
    <location>
        <begin position="154"/>
        <end position="178"/>
    </location>
</feature>
<evidence type="ECO:0000256" key="4">
    <source>
        <dbReference type="ARBA" id="ARBA00022692"/>
    </source>
</evidence>
<feature type="transmembrane region" description="Helical" evidence="7">
    <location>
        <begin position="386"/>
        <end position="405"/>
    </location>
</feature>
<keyword evidence="6 7" id="KW-0472">Membrane</keyword>
<comment type="subcellular location">
    <subcellularLocation>
        <location evidence="1">Membrane</location>
        <topology evidence="1">Multi-pass membrane protein</topology>
    </subcellularLocation>
</comment>
<dbReference type="GO" id="GO:0005351">
    <property type="term" value="F:carbohydrate:proton symporter activity"/>
    <property type="evidence" value="ECO:0007669"/>
    <property type="project" value="TreeGrafter"/>
</dbReference>